<keyword evidence="7" id="KW-1185">Reference proteome</keyword>
<dbReference type="OMA" id="GYYFHFA"/>
<evidence type="ECO:0000313" key="7">
    <source>
        <dbReference type="Proteomes" id="UP000006790"/>
    </source>
</evidence>
<organism evidence="6 7">
    <name type="scientific">Eremothecium cymbalariae (strain CBS 270.75 / DBVPG 7215 / KCTC 17166 / NRRL Y-17582)</name>
    <name type="common">Yeast</name>
    <dbReference type="NCBI Taxonomy" id="931890"/>
    <lineage>
        <taxon>Eukaryota</taxon>
        <taxon>Fungi</taxon>
        <taxon>Dikarya</taxon>
        <taxon>Ascomycota</taxon>
        <taxon>Saccharomycotina</taxon>
        <taxon>Saccharomycetes</taxon>
        <taxon>Saccharomycetales</taxon>
        <taxon>Saccharomycetaceae</taxon>
        <taxon>Eremothecium</taxon>
    </lineage>
</organism>
<dbReference type="HOGENOM" id="CLU_025849_2_0_1"/>
<dbReference type="GO" id="GO:0006362">
    <property type="term" value="P:transcription elongation by RNA polymerase I"/>
    <property type="evidence" value="ECO:0007669"/>
    <property type="project" value="EnsemblFungi"/>
</dbReference>
<dbReference type="PANTHER" id="PTHR12466">
    <property type="entry name" value="CDC73 DOMAIN PROTEIN"/>
    <property type="match status" value="1"/>
</dbReference>
<dbReference type="GO" id="GO:1990269">
    <property type="term" value="F:RNA polymerase II C-terminal domain phosphoserine binding"/>
    <property type="evidence" value="ECO:0007669"/>
    <property type="project" value="EnsemblFungi"/>
</dbReference>
<sequence length="358" mass="41194">MKLTQLRNKLKTSSELKLLDENAQETDDISAAKDLKLDSETISLDELTDYKVEDVQLCLRVVVHCWLHKDSSAADYLADCQSKQLTNVSFLQRNDLIQWLSGESQVSQYIVEGDDEATAKNKAPVVVVPESEDDRVLKEIMLHERCLADHNSSLRGTKSRNFGYLIKEAELKIVHPLKASRRSKVAAGISKDAGARPSPATDPIILIPSAASSIFTISNIKQFLENSQYIHPKDLSTVKNDLTSVVKKFDRISRPIKFLIVNSTRLFTKPEYWNRVVAIFTTGHEWQFKNYQWSNPTDLFQRCKGYYFHFAGDVIPKHVDQWNVQKVELEKNKRFKDLEVLRFFWNTMEKELLARGYH</sequence>
<dbReference type="GO" id="GO:0032968">
    <property type="term" value="P:positive regulation of transcription elongation by RNA polymerase II"/>
    <property type="evidence" value="ECO:0007669"/>
    <property type="project" value="EnsemblFungi"/>
</dbReference>
<dbReference type="GeneID" id="11471192"/>
<dbReference type="OrthoDB" id="2186602at2759"/>
<dbReference type="FunCoup" id="G8JVK3">
    <property type="interactions" value="230"/>
</dbReference>
<dbReference type="Proteomes" id="UP000006790">
    <property type="component" value="Chromosome 7"/>
</dbReference>
<dbReference type="GO" id="GO:0006368">
    <property type="term" value="P:transcription elongation by RNA polymerase II"/>
    <property type="evidence" value="ECO:0007669"/>
    <property type="project" value="EnsemblFungi"/>
</dbReference>
<feature type="domain" description="Cell division control protein 73 C-terminal" evidence="5">
    <location>
        <begin position="201"/>
        <end position="350"/>
    </location>
</feature>
<dbReference type="InterPro" id="IPR031336">
    <property type="entry name" value="CDC73_C"/>
</dbReference>
<dbReference type="PANTHER" id="PTHR12466:SF8">
    <property type="entry name" value="PARAFIBROMIN"/>
    <property type="match status" value="1"/>
</dbReference>
<dbReference type="Gene3D" id="3.40.50.11990">
    <property type="entry name" value="RNA polymerase II accessory factor, Cdc73 C-terminal domain"/>
    <property type="match status" value="1"/>
</dbReference>
<dbReference type="RefSeq" id="XP_003647685.1">
    <property type="nucleotide sequence ID" value="XM_003647637.1"/>
</dbReference>
<evidence type="ECO:0000256" key="1">
    <source>
        <dbReference type="ARBA" id="ARBA00004123"/>
    </source>
</evidence>
<dbReference type="InParanoid" id="G8JVK3"/>
<dbReference type="GO" id="GO:0003682">
    <property type="term" value="F:chromatin binding"/>
    <property type="evidence" value="ECO:0007669"/>
    <property type="project" value="EnsemblFungi"/>
</dbReference>
<dbReference type="GO" id="GO:0016593">
    <property type="term" value="C:Cdc73/Paf1 complex"/>
    <property type="evidence" value="ECO:0007669"/>
    <property type="project" value="EnsemblFungi"/>
</dbReference>
<dbReference type="GO" id="GO:0045910">
    <property type="term" value="P:negative regulation of DNA recombination"/>
    <property type="evidence" value="ECO:0007669"/>
    <property type="project" value="EnsemblFungi"/>
</dbReference>
<dbReference type="GO" id="GO:0090262">
    <property type="term" value="P:regulation of transcription-coupled nucleotide-excision repair"/>
    <property type="evidence" value="ECO:0007669"/>
    <property type="project" value="EnsemblFungi"/>
</dbReference>
<dbReference type="eggNOG" id="KOG3786">
    <property type="taxonomic scope" value="Eukaryota"/>
</dbReference>
<accession>G8JVK3</accession>
<name>G8JVK3_ERECY</name>
<evidence type="ECO:0000313" key="6">
    <source>
        <dbReference type="EMBL" id="AET40868.1"/>
    </source>
</evidence>
<dbReference type="Pfam" id="PF05179">
    <property type="entry name" value="CDC73_C"/>
    <property type="match status" value="1"/>
</dbReference>
<dbReference type="GO" id="GO:2001209">
    <property type="term" value="P:positive regulation of transcription elongation by RNA polymerase I"/>
    <property type="evidence" value="ECO:0007669"/>
    <property type="project" value="EnsemblFungi"/>
</dbReference>
<reference evidence="7" key="1">
    <citation type="journal article" date="2012" name="G3 (Bethesda)">
        <title>Pichia sorbitophila, an interspecies yeast hybrid reveals early steps of genome resolution following polyploidization.</title>
        <authorList>
            <person name="Leh Louis V."/>
            <person name="Despons L."/>
            <person name="Friedrich A."/>
            <person name="Martin T."/>
            <person name="Durrens P."/>
            <person name="Casaregola S."/>
            <person name="Neuveglise C."/>
            <person name="Fairhead C."/>
            <person name="Marck C."/>
            <person name="Cruz J.A."/>
            <person name="Straub M.L."/>
            <person name="Kugler V."/>
            <person name="Sacerdot C."/>
            <person name="Uzunov Z."/>
            <person name="Thierry A."/>
            <person name="Weiss S."/>
            <person name="Bleykasten C."/>
            <person name="De Montigny J."/>
            <person name="Jacques N."/>
            <person name="Jung P."/>
            <person name="Lemaire M."/>
            <person name="Mallet S."/>
            <person name="Morel G."/>
            <person name="Richard G.F."/>
            <person name="Sarkar A."/>
            <person name="Savel G."/>
            <person name="Schacherer J."/>
            <person name="Seret M.L."/>
            <person name="Talla E."/>
            <person name="Samson G."/>
            <person name="Jubin C."/>
            <person name="Poulain J."/>
            <person name="Vacherie B."/>
            <person name="Barbe V."/>
            <person name="Pelletier E."/>
            <person name="Sherman D.J."/>
            <person name="Westhof E."/>
            <person name="Weissenbach J."/>
            <person name="Baret P.V."/>
            <person name="Wincker P."/>
            <person name="Gaillardin C."/>
            <person name="Dujon B."/>
            <person name="Souciet J.L."/>
        </authorList>
    </citation>
    <scope>NUCLEOTIDE SEQUENCE [LARGE SCALE GENOMIC DNA]</scope>
    <source>
        <strain evidence="7">CBS 270.75 / DBVPG 7215 / KCTC 17166 / NRRL Y-17582</strain>
    </source>
</reference>
<gene>
    <name evidence="6" type="ordered locus">Ecym_7010</name>
</gene>
<dbReference type="InterPro" id="IPR038103">
    <property type="entry name" value="CDC73_C_sf"/>
</dbReference>
<evidence type="ECO:0000259" key="5">
    <source>
        <dbReference type="Pfam" id="PF05179"/>
    </source>
</evidence>
<dbReference type="EMBL" id="CP002503">
    <property type="protein sequence ID" value="AET40868.1"/>
    <property type="molecule type" value="Genomic_DNA"/>
</dbReference>
<evidence type="ECO:0000256" key="3">
    <source>
        <dbReference type="ARBA" id="ARBA00023163"/>
    </source>
</evidence>
<keyword evidence="4" id="KW-0539">Nucleus</keyword>
<dbReference type="GO" id="GO:0031124">
    <property type="term" value="P:mRNA 3'-end processing"/>
    <property type="evidence" value="ECO:0007669"/>
    <property type="project" value="EnsemblFungi"/>
</dbReference>
<protein>
    <recommendedName>
        <fullName evidence="5">Cell division control protein 73 C-terminal domain-containing protein</fullName>
    </recommendedName>
</protein>
<comment type="subcellular location">
    <subcellularLocation>
        <location evidence="1">Nucleus</location>
    </subcellularLocation>
</comment>
<dbReference type="STRING" id="931890.G8JVK3"/>
<dbReference type="GO" id="GO:0000791">
    <property type="term" value="C:euchromatin"/>
    <property type="evidence" value="ECO:0007669"/>
    <property type="project" value="EnsemblFungi"/>
</dbReference>
<evidence type="ECO:0000256" key="2">
    <source>
        <dbReference type="ARBA" id="ARBA00010427"/>
    </source>
</evidence>
<dbReference type="InterPro" id="IPR007852">
    <property type="entry name" value="Cdc73/Parafibromin"/>
</dbReference>
<dbReference type="KEGG" id="erc:Ecym_7010"/>
<evidence type="ECO:0000256" key="4">
    <source>
        <dbReference type="ARBA" id="ARBA00023242"/>
    </source>
</evidence>
<keyword evidence="3" id="KW-0804">Transcription</keyword>
<proteinExistence type="inferred from homology"/>
<dbReference type="AlphaFoldDB" id="G8JVK3"/>
<comment type="similarity">
    <text evidence="2">Belongs to the CDC73 family.</text>
</comment>